<keyword evidence="4" id="KW-1185">Reference proteome</keyword>
<keyword evidence="2" id="KW-0812">Transmembrane</keyword>
<feature type="transmembrane region" description="Helical" evidence="2">
    <location>
        <begin position="43"/>
        <end position="66"/>
    </location>
</feature>
<evidence type="ECO:0000256" key="2">
    <source>
        <dbReference type="SAM" id="Phobius"/>
    </source>
</evidence>
<proteinExistence type="predicted"/>
<keyword evidence="2" id="KW-0472">Membrane</keyword>
<evidence type="ECO:0000256" key="1">
    <source>
        <dbReference type="SAM" id="MobiDB-lite"/>
    </source>
</evidence>
<gene>
    <name evidence="3" type="ORF">KVT40_003011</name>
</gene>
<feature type="compositionally biased region" description="Polar residues" evidence="1">
    <location>
        <begin position="143"/>
        <end position="153"/>
    </location>
</feature>
<dbReference type="OrthoDB" id="10342657at2759"/>
<sequence>MIDNLAFGAASARSLPARGYSALMKRLTDNVKSQTAVGIQKSILAALIVAAIAILVVLGVSLWFVLRYTCTREGRKKGMQVSDDRDVFGKEGAKKDDVELKTNVEGGANTPKFEVTPPSSCRLSSAGQTAKTAYASREGAPTLTEQQASLCVK</sequence>
<reference evidence="3" key="1">
    <citation type="submission" date="2021-07" db="EMBL/GenBank/DDBJ databases">
        <title>Elsinoe batatas strain:CRI-CJ2 Genome sequencing and assembly.</title>
        <authorList>
            <person name="Huang L."/>
        </authorList>
    </citation>
    <scope>NUCLEOTIDE SEQUENCE</scope>
    <source>
        <strain evidence="3">CRI-CJ2</strain>
    </source>
</reference>
<accession>A0A8K0PGN2</accession>
<keyword evidence="2" id="KW-1133">Transmembrane helix</keyword>
<feature type="region of interest" description="Disordered" evidence="1">
    <location>
        <begin position="134"/>
        <end position="153"/>
    </location>
</feature>
<name>A0A8K0PGN2_9PEZI</name>
<dbReference type="Proteomes" id="UP000809789">
    <property type="component" value="Unassembled WGS sequence"/>
</dbReference>
<comment type="caution">
    <text evidence="3">The sequence shown here is derived from an EMBL/GenBank/DDBJ whole genome shotgun (WGS) entry which is preliminary data.</text>
</comment>
<dbReference type="AlphaFoldDB" id="A0A8K0PGN2"/>
<dbReference type="EMBL" id="JAESVG020000003">
    <property type="protein sequence ID" value="KAG8629146.1"/>
    <property type="molecule type" value="Genomic_DNA"/>
</dbReference>
<feature type="region of interest" description="Disordered" evidence="1">
    <location>
        <begin position="99"/>
        <end position="125"/>
    </location>
</feature>
<evidence type="ECO:0000313" key="3">
    <source>
        <dbReference type="EMBL" id="KAG8629146.1"/>
    </source>
</evidence>
<organism evidence="3 4">
    <name type="scientific">Elsinoe batatas</name>
    <dbReference type="NCBI Taxonomy" id="2601811"/>
    <lineage>
        <taxon>Eukaryota</taxon>
        <taxon>Fungi</taxon>
        <taxon>Dikarya</taxon>
        <taxon>Ascomycota</taxon>
        <taxon>Pezizomycotina</taxon>
        <taxon>Dothideomycetes</taxon>
        <taxon>Dothideomycetidae</taxon>
        <taxon>Myriangiales</taxon>
        <taxon>Elsinoaceae</taxon>
        <taxon>Elsinoe</taxon>
    </lineage>
</organism>
<evidence type="ECO:0000313" key="4">
    <source>
        <dbReference type="Proteomes" id="UP000809789"/>
    </source>
</evidence>
<protein>
    <submittedName>
        <fullName evidence="3">Uncharacterized protein</fullName>
    </submittedName>
</protein>